<name>B4DA37_9BACT</name>
<dbReference type="AlphaFoldDB" id="B4DA37"/>
<dbReference type="InterPro" id="IPR050595">
    <property type="entry name" value="Bact_response_regulator"/>
</dbReference>
<protein>
    <submittedName>
        <fullName evidence="4">Response regulator receiver protein</fullName>
    </submittedName>
</protein>
<evidence type="ECO:0000259" key="3">
    <source>
        <dbReference type="PROSITE" id="PS50110"/>
    </source>
</evidence>
<proteinExistence type="predicted"/>
<dbReference type="InterPro" id="IPR011006">
    <property type="entry name" value="CheY-like_superfamily"/>
</dbReference>
<evidence type="ECO:0000313" key="5">
    <source>
        <dbReference type="Proteomes" id="UP000005824"/>
    </source>
</evidence>
<dbReference type="eggNOG" id="COG0745">
    <property type="taxonomic scope" value="Bacteria"/>
</dbReference>
<dbReference type="PANTHER" id="PTHR44591:SF3">
    <property type="entry name" value="RESPONSE REGULATORY DOMAIN-CONTAINING PROTEIN"/>
    <property type="match status" value="1"/>
</dbReference>
<feature type="domain" description="Response regulatory" evidence="3">
    <location>
        <begin position="5"/>
        <end position="119"/>
    </location>
</feature>
<dbReference type="RefSeq" id="WP_006983098.1">
    <property type="nucleotide sequence ID" value="NZ_ABVL01000029.1"/>
</dbReference>
<dbReference type="STRING" id="497964.CfE428DRAFT_5777"/>
<evidence type="ECO:0000256" key="1">
    <source>
        <dbReference type="ARBA" id="ARBA00022553"/>
    </source>
</evidence>
<dbReference type="PROSITE" id="PS50110">
    <property type="entry name" value="RESPONSE_REGULATORY"/>
    <property type="match status" value="1"/>
</dbReference>
<dbReference type="GO" id="GO:0000160">
    <property type="term" value="P:phosphorelay signal transduction system"/>
    <property type="evidence" value="ECO:0007669"/>
    <property type="project" value="InterPro"/>
</dbReference>
<dbReference type="Proteomes" id="UP000005824">
    <property type="component" value="Unassembled WGS sequence"/>
</dbReference>
<dbReference type="InParanoid" id="B4DA37"/>
<reference evidence="4 5" key="1">
    <citation type="journal article" date="2011" name="J. Bacteriol.">
        <title>Genome sequence of Chthoniobacter flavus Ellin428, an aerobic heterotrophic soil bacterium.</title>
        <authorList>
            <person name="Kant R."/>
            <person name="van Passel M.W."/>
            <person name="Palva A."/>
            <person name="Lucas S."/>
            <person name="Lapidus A."/>
            <person name="Glavina Del Rio T."/>
            <person name="Dalin E."/>
            <person name="Tice H."/>
            <person name="Bruce D."/>
            <person name="Goodwin L."/>
            <person name="Pitluck S."/>
            <person name="Larimer F.W."/>
            <person name="Land M.L."/>
            <person name="Hauser L."/>
            <person name="Sangwan P."/>
            <person name="de Vos W.M."/>
            <person name="Janssen P.H."/>
            <person name="Smidt H."/>
        </authorList>
    </citation>
    <scope>NUCLEOTIDE SEQUENCE [LARGE SCALE GENOMIC DNA]</scope>
    <source>
        <strain evidence="4 5">Ellin428</strain>
    </source>
</reference>
<evidence type="ECO:0000256" key="2">
    <source>
        <dbReference type="PROSITE-ProRule" id="PRU00169"/>
    </source>
</evidence>
<keyword evidence="5" id="KW-1185">Reference proteome</keyword>
<keyword evidence="1" id="KW-0597">Phosphoprotein</keyword>
<dbReference type="InterPro" id="IPR001789">
    <property type="entry name" value="Sig_transdc_resp-reg_receiver"/>
</dbReference>
<dbReference type="Pfam" id="PF00072">
    <property type="entry name" value="Response_reg"/>
    <property type="match status" value="1"/>
</dbReference>
<dbReference type="EMBL" id="ABVL01000029">
    <property type="protein sequence ID" value="EDY16664.1"/>
    <property type="molecule type" value="Genomic_DNA"/>
</dbReference>
<gene>
    <name evidence="4" type="ORF">CfE428DRAFT_5777</name>
</gene>
<comment type="caution">
    <text evidence="2">Lacks conserved residue(s) required for the propagation of feature annotation.</text>
</comment>
<dbReference type="SMART" id="SM00448">
    <property type="entry name" value="REC"/>
    <property type="match status" value="1"/>
</dbReference>
<dbReference type="SUPFAM" id="SSF52172">
    <property type="entry name" value="CheY-like"/>
    <property type="match status" value="1"/>
</dbReference>
<comment type="caution">
    <text evidence="4">The sequence shown here is derived from an EMBL/GenBank/DDBJ whole genome shotgun (WGS) entry which is preliminary data.</text>
</comment>
<dbReference type="Gene3D" id="3.40.50.2300">
    <property type="match status" value="1"/>
</dbReference>
<accession>B4DA37</accession>
<organism evidence="4 5">
    <name type="scientific">Chthoniobacter flavus Ellin428</name>
    <dbReference type="NCBI Taxonomy" id="497964"/>
    <lineage>
        <taxon>Bacteria</taxon>
        <taxon>Pseudomonadati</taxon>
        <taxon>Verrucomicrobiota</taxon>
        <taxon>Spartobacteria</taxon>
        <taxon>Chthoniobacterales</taxon>
        <taxon>Chthoniobacteraceae</taxon>
        <taxon>Chthoniobacter</taxon>
    </lineage>
</organism>
<sequence>MHGLKIAVVDDDDLIREVICETVRQSLAGAIVADYVSARQVFHEVETGTVDLLITNCHMPDMDGPTLVRSLRKQKHALPIIMISGSDDARRLGEEAGIDRFVAKHLIHPDLEDSLHALLEKPRAVAH</sequence>
<dbReference type="PANTHER" id="PTHR44591">
    <property type="entry name" value="STRESS RESPONSE REGULATOR PROTEIN 1"/>
    <property type="match status" value="1"/>
</dbReference>
<evidence type="ECO:0000313" key="4">
    <source>
        <dbReference type="EMBL" id="EDY16664.1"/>
    </source>
</evidence>